<evidence type="ECO:0000313" key="2">
    <source>
        <dbReference type="EMBL" id="MPW27329.1"/>
    </source>
</evidence>
<evidence type="ECO:0000313" key="3">
    <source>
        <dbReference type="Proteomes" id="UP000440004"/>
    </source>
</evidence>
<name>A0A6A7KCR8_9FIRM</name>
<evidence type="ECO:0000256" key="1">
    <source>
        <dbReference type="SAM" id="SignalP"/>
    </source>
</evidence>
<accession>A0A6A7KCR8</accession>
<feature type="chain" id="PRO_5039262038" evidence="1">
    <location>
        <begin position="19"/>
        <end position="203"/>
    </location>
</feature>
<dbReference type="EMBL" id="WHNX01000062">
    <property type="protein sequence ID" value="MPW27329.1"/>
    <property type="molecule type" value="Genomic_DNA"/>
</dbReference>
<comment type="caution">
    <text evidence="2">The sequence shown here is derived from an EMBL/GenBank/DDBJ whole genome shotgun (WGS) entry which is preliminary data.</text>
</comment>
<keyword evidence="1" id="KW-0732">Signal</keyword>
<feature type="signal peptide" evidence="1">
    <location>
        <begin position="1"/>
        <end position="18"/>
    </location>
</feature>
<dbReference type="RefSeq" id="WP_152806958.1">
    <property type="nucleotide sequence ID" value="NZ_WHNX01000062.1"/>
</dbReference>
<dbReference type="Proteomes" id="UP000440004">
    <property type="component" value="Unassembled WGS sequence"/>
</dbReference>
<proteinExistence type="predicted"/>
<dbReference type="AlphaFoldDB" id="A0A6A7KCR8"/>
<sequence length="203" mass="23282">MKKSILLSFILLSIFAFWGCANDQLRNEFGDYYISPAQLTSNQEELLDLTIDSNEKGMIYDYRVSENIKSILFEVTEYSYGDNPIVVSHGELFFSETEGQFYLSYDNTSEKLRLALRSGSGTSRITLESDPKDKDNDNPRSQLYLSSNYKIIAGDKIPISLVLEGNSEEMSIWNMEKYLEEPELLKEYTKAHLVTITFGEDEL</sequence>
<keyword evidence="3" id="KW-1185">Reference proteome</keyword>
<gene>
    <name evidence="2" type="ORF">GC105_16305</name>
</gene>
<protein>
    <submittedName>
        <fullName evidence="2">Uncharacterized protein</fullName>
    </submittedName>
</protein>
<reference evidence="2 3" key="1">
    <citation type="submission" date="2019-10" db="EMBL/GenBank/DDBJ databases">
        <title>Alkalibaculum tamaniensis sp.nov., a new alkaliphilic acetogen, isolated on methoxylated aromatics from a mud volcano.</title>
        <authorList>
            <person name="Khomyakova M.A."/>
            <person name="Merkel A.Y."/>
            <person name="Bonch-Osmolovskaya E.A."/>
            <person name="Slobodkin A.I."/>
        </authorList>
    </citation>
    <scope>NUCLEOTIDE SEQUENCE [LARGE SCALE GENOMIC DNA]</scope>
    <source>
        <strain evidence="2 3">M08DMB</strain>
    </source>
</reference>
<organism evidence="2 3">
    <name type="scientific">Alkalibaculum sporogenes</name>
    <dbReference type="NCBI Taxonomy" id="2655001"/>
    <lineage>
        <taxon>Bacteria</taxon>
        <taxon>Bacillati</taxon>
        <taxon>Bacillota</taxon>
        <taxon>Clostridia</taxon>
        <taxon>Eubacteriales</taxon>
        <taxon>Eubacteriaceae</taxon>
        <taxon>Alkalibaculum</taxon>
    </lineage>
</organism>